<evidence type="ECO:0000256" key="2">
    <source>
        <dbReference type="ARBA" id="ARBA00023125"/>
    </source>
</evidence>
<reference evidence="6 7" key="1">
    <citation type="submission" date="2019-06" db="EMBL/GenBank/DDBJ databases">
        <authorList>
            <person name="Jiang L."/>
        </authorList>
    </citation>
    <scope>NUCLEOTIDE SEQUENCE [LARGE SCALE GENOMIC DNA]</scope>
    <source>
        <strain evidence="6 7">YIM 48858</strain>
    </source>
</reference>
<dbReference type="InterPro" id="IPR058245">
    <property type="entry name" value="NreC/VraR/RcsB-like_REC"/>
</dbReference>
<dbReference type="PRINTS" id="PR00038">
    <property type="entry name" value="HTHLUXR"/>
</dbReference>
<dbReference type="CDD" id="cd17535">
    <property type="entry name" value="REC_NarL-like"/>
    <property type="match status" value="1"/>
</dbReference>
<dbReference type="EMBL" id="VDFV01000048">
    <property type="protein sequence ID" value="TNC63580.1"/>
    <property type="molecule type" value="Genomic_DNA"/>
</dbReference>
<evidence type="ECO:0000313" key="6">
    <source>
        <dbReference type="EMBL" id="TNC63580.1"/>
    </source>
</evidence>
<name>A0A5C4N9G8_9RHOB</name>
<evidence type="ECO:0000256" key="1">
    <source>
        <dbReference type="ARBA" id="ARBA00022553"/>
    </source>
</evidence>
<dbReference type="InterPro" id="IPR016032">
    <property type="entry name" value="Sig_transdc_resp-reg_C-effctor"/>
</dbReference>
<dbReference type="Pfam" id="PF00196">
    <property type="entry name" value="GerE"/>
    <property type="match status" value="1"/>
</dbReference>
<dbReference type="PANTHER" id="PTHR43214">
    <property type="entry name" value="TWO-COMPONENT RESPONSE REGULATOR"/>
    <property type="match status" value="1"/>
</dbReference>
<evidence type="ECO:0000259" key="5">
    <source>
        <dbReference type="PROSITE" id="PS50110"/>
    </source>
</evidence>
<dbReference type="GO" id="GO:0006355">
    <property type="term" value="P:regulation of DNA-templated transcription"/>
    <property type="evidence" value="ECO:0007669"/>
    <property type="project" value="InterPro"/>
</dbReference>
<evidence type="ECO:0000313" key="7">
    <source>
        <dbReference type="Proteomes" id="UP000305709"/>
    </source>
</evidence>
<dbReference type="Proteomes" id="UP000305709">
    <property type="component" value="Unassembled WGS sequence"/>
</dbReference>
<feature type="modified residue" description="4-aspartylphosphate" evidence="3">
    <location>
        <position position="53"/>
    </location>
</feature>
<dbReference type="AlphaFoldDB" id="A0A5C4N9G8"/>
<gene>
    <name evidence="6" type="ORF">FHG71_19200</name>
</gene>
<keyword evidence="2" id="KW-0238">DNA-binding</keyword>
<dbReference type="InterPro" id="IPR001789">
    <property type="entry name" value="Sig_transdc_resp-reg_receiver"/>
</dbReference>
<feature type="domain" description="Response regulatory" evidence="5">
    <location>
        <begin position="3"/>
        <end position="118"/>
    </location>
</feature>
<sequence length="210" mass="22828">MTTVLIADDHPIVLEGLASLLIGTKFHVAFRCTSGQDVLRALEIGTPDIVVLDVNMPGPNGIELLGDLKVRGLSEKTVLLTSSLSPEQLTEALSFRVGGLVLKESAARQFLRCLEAVEMGEQWLDPELTRRLVNGNFSSQGSVTGMNGSLTKRELDVLRLAAAGSRNKEIGRALGITEGTVKMYLHSIYQKLGVTNRMEMVNVARQRALL</sequence>
<dbReference type="SMART" id="SM00421">
    <property type="entry name" value="HTH_LUXR"/>
    <property type="match status" value="1"/>
</dbReference>
<dbReference type="SUPFAM" id="SSF46894">
    <property type="entry name" value="C-terminal effector domain of the bipartite response regulators"/>
    <property type="match status" value="1"/>
</dbReference>
<dbReference type="PROSITE" id="PS50110">
    <property type="entry name" value="RESPONSE_REGULATORY"/>
    <property type="match status" value="1"/>
</dbReference>
<evidence type="ECO:0000259" key="4">
    <source>
        <dbReference type="PROSITE" id="PS50043"/>
    </source>
</evidence>
<dbReference type="InterPro" id="IPR039420">
    <property type="entry name" value="WalR-like"/>
</dbReference>
<dbReference type="Gene3D" id="3.40.50.2300">
    <property type="match status" value="1"/>
</dbReference>
<evidence type="ECO:0000256" key="3">
    <source>
        <dbReference type="PROSITE-ProRule" id="PRU00169"/>
    </source>
</evidence>
<dbReference type="GO" id="GO:0003677">
    <property type="term" value="F:DNA binding"/>
    <property type="evidence" value="ECO:0007669"/>
    <property type="project" value="UniProtKB-KW"/>
</dbReference>
<dbReference type="PROSITE" id="PS50043">
    <property type="entry name" value="HTH_LUXR_2"/>
    <property type="match status" value="1"/>
</dbReference>
<dbReference type="GO" id="GO:0000160">
    <property type="term" value="P:phosphorelay signal transduction system"/>
    <property type="evidence" value="ECO:0007669"/>
    <property type="project" value="InterPro"/>
</dbReference>
<dbReference type="SUPFAM" id="SSF52172">
    <property type="entry name" value="CheY-like"/>
    <property type="match status" value="1"/>
</dbReference>
<dbReference type="OrthoDB" id="3679796at2"/>
<dbReference type="RefSeq" id="WP_139083312.1">
    <property type="nucleotide sequence ID" value="NZ_VDFV01000048.1"/>
</dbReference>
<dbReference type="PROSITE" id="PS00622">
    <property type="entry name" value="HTH_LUXR_1"/>
    <property type="match status" value="1"/>
</dbReference>
<comment type="caution">
    <text evidence="6">The sequence shown here is derived from an EMBL/GenBank/DDBJ whole genome shotgun (WGS) entry which is preliminary data.</text>
</comment>
<protein>
    <submittedName>
        <fullName evidence="6">Response regulator transcription factor</fullName>
    </submittedName>
</protein>
<dbReference type="CDD" id="cd06170">
    <property type="entry name" value="LuxR_C_like"/>
    <property type="match status" value="1"/>
</dbReference>
<feature type="domain" description="HTH luxR-type" evidence="4">
    <location>
        <begin position="143"/>
        <end position="208"/>
    </location>
</feature>
<keyword evidence="1 3" id="KW-0597">Phosphoprotein</keyword>
<keyword evidence="7" id="KW-1185">Reference proteome</keyword>
<dbReference type="InterPro" id="IPR011006">
    <property type="entry name" value="CheY-like_superfamily"/>
</dbReference>
<accession>A0A5C4N9G8</accession>
<dbReference type="Pfam" id="PF00072">
    <property type="entry name" value="Response_reg"/>
    <property type="match status" value="1"/>
</dbReference>
<proteinExistence type="predicted"/>
<dbReference type="InterPro" id="IPR000792">
    <property type="entry name" value="Tscrpt_reg_LuxR_C"/>
</dbReference>
<organism evidence="6 7">
    <name type="scientific">Rubellimicrobium roseum</name>
    <dbReference type="NCBI Taxonomy" id="687525"/>
    <lineage>
        <taxon>Bacteria</taxon>
        <taxon>Pseudomonadati</taxon>
        <taxon>Pseudomonadota</taxon>
        <taxon>Alphaproteobacteria</taxon>
        <taxon>Rhodobacterales</taxon>
        <taxon>Roseobacteraceae</taxon>
        <taxon>Rubellimicrobium</taxon>
    </lineage>
</organism>
<dbReference type="SMART" id="SM00448">
    <property type="entry name" value="REC"/>
    <property type="match status" value="1"/>
</dbReference>